<name>A0A8C0HX84_BALMU</name>
<accession>A0A8C0HX84</accession>
<dbReference type="AlphaFoldDB" id="A0A8C0HX84"/>
<organism evidence="2">
    <name type="scientific">Balaenoptera musculus</name>
    <name type="common">Blue whale</name>
    <dbReference type="NCBI Taxonomy" id="9771"/>
    <lineage>
        <taxon>Eukaryota</taxon>
        <taxon>Metazoa</taxon>
        <taxon>Chordata</taxon>
        <taxon>Craniata</taxon>
        <taxon>Vertebrata</taxon>
        <taxon>Euteleostomi</taxon>
        <taxon>Mammalia</taxon>
        <taxon>Eutheria</taxon>
        <taxon>Laurasiatheria</taxon>
        <taxon>Artiodactyla</taxon>
        <taxon>Whippomorpha</taxon>
        <taxon>Cetacea</taxon>
        <taxon>Mysticeti</taxon>
        <taxon>Balaenopteridae</taxon>
        <taxon>Balaenoptera</taxon>
    </lineage>
</organism>
<dbReference type="Ensembl" id="ENSBMST00010010378.1">
    <property type="protein sequence ID" value="ENSBMSP00010009318.1"/>
    <property type="gene ID" value="ENSBMSG00010006866.1"/>
</dbReference>
<proteinExistence type="predicted"/>
<evidence type="ECO:0000313" key="2">
    <source>
        <dbReference type="Ensembl" id="ENSBMSP00010009318.1"/>
    </source>
</evidence>
<feature type="compositionally biased region" description="Low complexity" evidence="1">
    <location>
        <begin position="1"/>
        <end position="23"/>
    </location>
</feature>
<feature type="compositionally biased region" description="Basic and acidic residues" evidence="1">
    <location>
        <begin position="43"/>
        <end position="52"/>
    </location>
</feature>
<evidence type="ECO:0000256" key="1">
    <source>
        <dbReference type="SAM" id="MobiDB-lite"/>
    </source>
</evidence>
<sequence>MDSRTAGAPALGAAKPPAGLPLLSTREAPPSPGAAFAPAGHSGQERETEKAADKKKKKNQRQTSYLMINYYNFYRRSGLRQ</sequence>
<reference evidence="2" key="1">
    <citation type="submission" date="2023-09" db="UniProtKB">
        <authorList>
            <consortium name="Ensembl"/>
        </authorList>
    </citation>
    <scope>IDENTIFICATION</scope>
</reference>
<feature type="region of interest" description="Disordered" evidence="1">
    <location>
        <begin position="1"/>
        <end position="63"/>
    </location>
</feature>
<protein>
    <submittedName>
        <fullName evidence="2">Uncharacterized protein</fullName>
    </submittedName>
</protein>